<dbReference type="EMBL" id="CAJRAF010000002">
    <property type="protein sequence ID" value="CAG5010184.1"/>
    <property type="molecule type" value="Genomic_DNA"/>
</dbReference>
<accession>A0A916JH41</accession>
<comment type="caution">
    <text evidence="2">The sequence shown here is derived from an EMBL/GenBank/DDBJ whole genome shotgun (WGS) entry which is preliminary data.</text>
</comment>
<gene>
    <name evidence="2" type="ORF">DYBT9275_04663</name>
</gene>
<dbReference type="InterPro" id="IPR025393">
    <property type="entry name" value="DUF4301"/>
</dbReference>
<dbReference type="InterPro" id="IPR029044">
    <property type="entry name" value="Nucleotide-diphossugar_trans"/>
</dbReference>
<name>A0A916JH41_9BACT</name>
<organism evidence="2 3">
    <name type="scientific">Dyadobacter helix</name>
    <dbReference type="NCBI Taxonomy" id="2822344"/>
    <lineage>
        <taxon>Bacteria</taxon>
        <taxon>Pseudomonadati</taxon>
        <taxon>Bacteroidota</taxon>
        <taxon>Cytophagia</taxon>
        <taxon>Cytophagales</taxon>
        <taxon>Spirosomataceae</taxon>
        <taxon>Dyadobacter</taxon>
    </lineage>
</organism>
<keyword evidence="3" id="KW-1185">Reference proteome</keyword>
<evidence type="ECO:0000259" key="1">
    <source>
        <dbReference type="Pfam" id="PF14134"/>
    </source>
</evidence>
<sequence>MCTLLPLGVCIPEKENLSKEVNLVLNKDVYMFNENDIKQISDRGSDAAIVHEQIKYFIDGFPFLQLSKAATIGDGIISLTAEQIEEVVAEFDKSASDGDIALLKFVPASGAATRMFKSLFSFLQEGKRDKSVDEFFVKLKNFAFYEDLKASLSADGYDIETAEETTIVSYFLTNKGLGYGELPKGLLKFHNYPDRSRTPLEEHLVEGAKYANAGSNVQIHFTVSPEHRDKFEKLVVEVLPGYQSQFGVKYFVSFSEQKGSTDTIAVNLDNTPFREKDGSLLFRPAGHGALLENLGQLDADIIFIKNIDNVVPDSIKGDTIIYKKALAGVVLQYQKRIFDYLNRLSVSADDSLIQEIDSFFRNELCVIPPAAFDTWNASEKKEYLLKKLDRPLRACGMVKNQGEPGGGPFWAENSDGSLSLQVVESAQVDVDNPDQNAIFKNSTHFNPVDLVCAVKNKTGELYDLKKFRDPLTGFITGKSKDGKELKAQELPGLWNGAMADWNTLFVEVPLITFNPVKTVNDLLREQHQ</sequence>
<feature type="domain" description="DUF4301" evidence="1">
    <location>
        <begin position="34"/>
        <end position="528"/>
    </location>
</feature>
<dbReference type="Pfam" id="PF14134">
    <property type="entry name" value="DUF4301"/>
    <property type="match status" value="1"/>
</dbReference>
<evidence type="ECO:0000313" key="2">
    <source>
        <dbReference type="EMBL" id="CAG5010184.1"/>
    </source>
</evidence>
<dbReference type="Proteomes" id="UP000680038">
    <property type="component" value="Unassembled WGS sequence"/>
</dbReference>
<dbReference type="AlphaFoldDB" id="A0A916JH41"/>
<proteinExistence type="predicted"/>
<reference evidence="2" key="1">
    <citation type="submission" date="2021-04" db="EMBL/GenBank/DDBJ databases">
        <authorList>
            <person name="Rodrigo-Torres L."/>
            <person name="Arahal R. D."/>
            <person name="Lucena T."/>
        </authorList>
    </citation>
    <scope>NUCLEOTIDE SEQUENCE</scope>
    <source>
        <strain evidence="2">CECT 9275</strain>
    </source>
</reference>
<protein>
    <recommendedName>
        <fullName evidence="1">DUF4301 domain-containing protein</fullName>
    </recommendedName>
</protein>
<evidence type="ECO:0000313" key="3">
    <source>
        <dbReference type="Proteomes" id="UP000680038"/>
    </source>
</evidence>
<dbReference type="SUPFAM" id="SSF53448">
    <property type="entry name" value="Nucleotide-diphospho-sugar transferases"/>
    <property type="match status" value="1"/>
</dbReference>